<keyword evidence="2" id="KW-0614">Plasmid</keyword>
<gene>
    <name evidence="3" type="ORF">J5U21_00055</name>
    <name evidence="2" type="ORF">J5U21_p0055</name>
</gene>
<evidence type="ECO:0000313" key="4">
    <source>
        <dbReference type="Proteomes" id="UP000693941"/>
    </source>
</evidence>
<name>A0A8F5BSB4_9CREN</name>
<dbReference type="RefSeq" id="WP_218260352.1">
    <property type="nucleotide sequence ID" value="NZ_CP077714.1"/>
</dbReference>
<dbReference type="EMBL" id="CP077715">
    <property type="protein sequence ID" value="QXJ30415.1"/>
    <property type="molecule type" value="Genomic_DNA"/>
</dbReference>
<sequence length="91" mass="10599">MTVNEIIEENRQLQLQYTKALNTIAALENKITKLQKENTILKEQNKKLQKQNNILMRAIEIAISIKNYDAQTGFLKKVLQKIKEETGELTR</sequence>
<organism evidence="3 4">
    <name type="scientific">Saccharolobus shibatae</name>
    <dbReference type="NCBI Taxonomy" id="2286"/>
    <lineage>
        <taxon>Archaea</taxon>
        <taxon>Thermoproteota</taxon>
        <taxon>Thermoprotei</taxon>
        <taxon>Sulfolobales</taxon>
        <taxon>Sulfolobaceae</taxon>
        <taxon>Saccharolobus</taxon>
    </lineage>
</organism>
<feature type="coiled-coil region" evidence="1">
    <location>
        <begin position="3"/>
        <end position="58"/>
    </location>
</feature>
<proteinExistence type="predicted"/>
<dbReference type="AlphaFoldDB" id="A0A8F5BSB4"/>
<dbReference type="Proteomes" id="UP000693941">
    <property type="component" value="Chromosome"/>
</dbReference>
<dbReference type="EMBL" id="CP077714">
    <property type="protein sequence ID" value="QXJ30313.1"/>
    <property type="molecule type" value="Genomic_DNA"/>
</dbReference>
<evidence type="ECO:0000313" key="3">
    <source>
        <dbReference type="EMBL" id="QXJ30415.1"/>
    </source>
</evidence>
<protein>
    <submittedName>
        <fullName evidence="3">Coiled-coil domain protein</fullName>
    </submittedName>
</protein>
<geneLocation type="plasmid" evidence="2 4">
    <name>pBEU9E1</name>
</geneLocation>
<evidence type="ECO:0000256" key="1">
    <source>
        <dbReference type="SAM" id="Coils"/>
    </source>
</evidence>
<keyword evidence="1" id="KW-0175">Coiled coil</keyword>
<evidence type="ECO:0000313" key="2">
    <source>
        <dbReference type="EMBL" id="QXJ30313.1"/>
    </source>
</evidence>
<reference evidence="3" key="1">
    <citation type="journal article" date="2021" name="Environ. Microbiol.">
        <title>New insights into the diversity and evolution of the archaeal mobilome from three complete genomes of Saccharolobus shibatae.</title>
        <authorList>
            <person name="Medvedeva S."/>
            <person name="Brandt D."/>
            <person name="Cvirkaite-Krupovic V."/>
            <person name="Liu Y."/>
            <person name="Severinov K."/>
            <person name="Ishino S."/>
            <person name="Ishino Y."/>
            <person name="Prangishvili D."/>
            <person name="Kalinowski J."/>
            <person name="Krupovic M."/>
        </authorList>
    </citation>
    <scope>NUCLEOTIDE SEQUENCE</scope>
    <source>
        <strain evidence="3">BEU9</strain>
        <plasmid evidence="2">pBEU9E1</plasmid>
    </source>
</reference>
<dbReference type="GeneID" id="65558619"/>
<dbReference type="Proteomes" id="UP000693941">
    <property type="component" value="Plasmid pBEU9E1"/>
</dbReference>
<accession>A0A8F5BSB4</accession>